<accession>A0A6G9YP13</accession>
<gene>
    <name evidence="1" type="ORF">F5544_35190</name>
</gene>
<dbReference type="KEGG" id="nah:F5544_35190"/>
<keyword evidence="2" id="KW-1185">Reference proteome</keyword>
<sequence>MGLAIGTHELADLLAEEYPEEVEEYQADLDTINLLLAGEGLPQHDEPRVHGPAKPREHLGSFPYSFLHYLRRAYAHAYENPDRPLAPVADGEHPADDRLVEGLQYIFETHLICHSDAEGYYVPIDFEVVLADEDLTGGMVGSSVALLRELIFVAPYLGIELHDGELTDAAAAAVNETPVDHPFERERIVWLALFENARVSVANGTMITFQ</sequence>
<protein>
    <submittedName>
        <fullName evidence="1">Uncharacterized protein</fullName>
    </submittedName>
</protein>
<evidence type="ECO:0000313" key="2">
    <source>
        <dbReference type="Proteomes" id="UP000503540"/>
    </source>
</evidence>
<evidence type="ECO:0000313" key="1">
    <source>
        <dbReference type="EMBL" id="QIS14870.1"/>
    </source>
</evidence>
<dbReference type="EMBL" id="CP046172">
    <property type="protein sequence ID" value="QIS14870.1"/>
    <property type="molecule type" value="Genomic_DNA"/>
</dbReference>
<dbReference type="AlphaFoldDB" id="A0A6G9YP13"/>
<reference evidence="1 2" key="1">
    <citation type="journal article" date="2019" name="ACS Chem. Biol.">
        <title>Identification and Mobilization of a Cryptic Antibiotic Biosynthesis Gene Locus from a Human-Pathogenic Nocardia Isolate.</title>
        <authorList>
            <person name="Herisse M."/>
            <person name="Ishida K."/>
            <person name="Porter J.L."/>
            <person name="Howden B."/>
            <person name="Hertweck C."/>
            <person name="Stinear T.P."/>
            <person name="Pidot S.J."/>
        </authorList>
    </citation>
    <scope>NUCLEOTIDE SEQUENCE [LARGE SCALE GENOMIC DNA]</scope>
    <source>
        <strain evidence="1 2">AUSMDU00012717</strain>
    </source>
</reference>
<organism evidence="1 2">
    <name type="scientific">Nocardia arthritidis</name>
    <dbReference type="NCBI Taxonomy" id="228602"/>
    <lineage>
        <taxon>Bacteria</taxon>
        <taxon>Bacillati</taxon>
        <taxon>Actinomycetota</taxon>
        <taxon>Actinomycetes</taxon>
        <taxon>Mycobacteriales</taxon>
        <taxon>Nocardiaceae</taxon>
        <taxon>Nocardia</taxon>
    </lineage>
</organism>
<dbReference type="RefSeq" id="WP_167477205.1">
    <property type="nucleotide sequence ID" value="NZ_CP046172.1"/>
</dbReference>
<proteinExistence type="predicted"/>
<name>A0A6G9YP13_9NOCA</name>
<dbReference type="Proteomes" id="UP000503540">
    <property type="component" value="Chromosome"/>
</dbReference>